<comment type="similarity">
    <text evidence="2 9">Belongs to the SPCS2 family.</text>
</comment>
<dbReference type="PANTHER" id="PTHR13085:SF0">
    <property type="entry name" value="SIGNAL PEPTIDASE COMPLEX SUBUNIT 2"/>
    <property type="match status" value="1"/>
</dbReference>
<evidence type="ECO:0000256" key="3">
    <source>
        <dbReference type="ARBA" id="ARBA00017057"/>
    </source>
</evidence>
<dbReference type="Pfam" id="PF06703">
    <property type="entry name" value="SPC25"/>
    <property type="match status" value="1"/>
</dbReference>
<name>A0A0N0BIM0_9HYME</name>
<evidence type="ECO:0000313" key="11">
    <source>
        <dbReference type="Proteomes" id="UP000053105"/>
    </source>
</evidence>
<dbReference type="OrthoDB" id="29558at2759"/>
<dbReference type="STRING" id="166423.A0A0N0BIM0"/>
<keyword evidence="4 9" id="KW-0812">Transmembrane</keyword>
<accession>A0A0N0BIM0</accession>
<organism evidence="10 11">
    <name type="scientific">Melipona quadrifasciata</name>
    <dbReference type="NCBI Taxonomy" id="166423"/>
    <lineage>
        <taxon>Eukaryota</taxon>
        <taxon>Metazoa</taxon>
        <taxon>Ecdysozoa</taxon>
        <taxon>Arthropoda</taxon>
        <taxon>Hexapoda</taxon>
        <taxon>Insecta</taxon>
        <taxon>Pterygota</taxon>
        <taxon>Neoptera</taxon>
        <taxon>Endopterygota</taxon>
        <taxon>Hymenoptera</taxon>
        <taxon>Apocrita</taxon>
        <taxon>Aculeata</taxon>
        <taxon>Apoidea</taxon>
        <taxon>Anthophila</taxon>
        <taxon>Apidae</taxon>
        <taxon>Melipona</taxon>
    </lineage>
</organism>
<sequence length="192" mass="21337">MGADKNAENLVIKINKWDGSAVKNALDDVVKDIFTKKYNYIENFTLLDGRLALCGIAVTIAIVALLFDYVYPFPASKPILVACVSSYFFLMGILTLYTTYKEKGIFVVAIQRDPAGFNPDLIWEASSYLKRHDDKYNLVLSVRSAATGNVNETSVTKSVANFIDVNGVVIPELVENVVTSMHDSLTNQRKEK</sequence>
<gene>
    <name evidence="10" type="ORF">WN51_05754</name>
</gene>
<proteinExistence type="inferred from homology"/>
<dbReference type="PANTHER" id="PTHR13085">
    <property type="entry name" value="MICROSOMAL SIGNAL PEPTIDASE 25 KDA SUBUNIT"/>
    <property type="match status" value="1"/>
</dbReference>
<keyword evidence="11" id="KW-1185">Reference proteome</keyword>
<keyword evidence="5 9" id="KW-0256">Endoplasmic reticulum</keyword>
<evidence type="ECO:0000256" key="8">
    <source>
        <dbReference type="ARBA" id="ARBA00045608"/>
    </source>
</evidence>
<evidence type="ECO:0000256" key="5">
    <source>
        <dbReference type="ARBA" id="ARBA00022824"/>
    </source>
</evidence>
<dbReference type="GO" id="GO:0008233">
    <property type="term" value="F:peptidase activity"/>
    <property type="evidence" value="ECO:0007669"/>
    <property type="project" value="UniProtKB-UniRule"/>
</dbReference>
<evidence type="ECO:0000256" key="2">
    <source>
        <dbReference type="ARBA" id="ARBA00007324"/>
    </source>
</evidence>
<dbReference type="AlphaFoldDB" id="A0A0N0BIM0"/>
<dbReference type="EMBL" id="KQ435727">
    <property type="protein sequence ID" value="KOX77868.1"/>
    <property type="molecule type" value="Genomic_DNA"/>
</dbReference>
<protein>
    <recommendedName>
        <fullName evidence="3 9">Signal peptidase complex subunit 2</fullName>
    </recommendedName>
</protein>
<dbReference type="GO" id="GO:0005787">
    <property type="term" value="C:signal peptidase complex"/>
    <property type="evidence" value="ECO:0007669"/>
    <property type="project" value="UniProtKB-UniRule"/>
</dbReference>
<keyword evidence="7 9" id="KW-0472">Membrane</keyword>
<dbReference type="InterPro" id="IPR009582">
    <property type="entry name" value="Spc2/SPCS2"/>
</dbReference>
<comment type="function">
    <text evidence="8 9">Component of the signal peptidase complex (SPC) which catalyzes the cleavage of N-terminal signal sequences from nascent proteins as they are translocated into the lumen of the endoplasmic reticulum. Enhances the enzymatic activity of SPC and facilitates the interactions between different components of the translocation site.</text>
</comment>
<dbReference type="GO" id="GO:0006465">
    <property type="term" value="P:signal peptide processing"/>
    <property type="evidence" value="ECO:0007669"/>
    <property type="project" value="UniProtKB-UniRule"/>
</dbReference>
<keyword evidence="6 9" id="KW-1133">Transmembrane helix</keyword>
<dbReference type="Proteomes" id="UP000053105">
    <property type="component" value="Unassembled WGS sequence"/>
</dbReference>
<comment type="subcellular location">
    <subcellularLocation>
        <location evidence="1 9">Endoplasmic reticulum membrane</location>
        <topology evidence="1 9">Multi-pass membrane protein</topology>
    </subcellularLocation>
</comment>
<evidence type="ECO:0000256" key="4">
    <source>
        <dbReference type="ARBA" id="ARBA00022692"/>
    </source>
</evidence>
<evidence type="ECO:0000256" key="6">
    <source>
        <dbReference type="ARBA" id="ARBA00022989"/>
    </source>
</evidence>
<evidence type="ECO:0000256" key="9">
    <source>
        <dbReference type="RuleBase" id="RU368033"/>
    </source>
</evidence>
<reference evidence="10 11" key="1">
    <citation type="submission" date="2015-07" db="EMBL/GenBank/DDBJ databases">
        <title>The genome of Melipona quadrifasciata.</title>
        <authorList>
            <person name="Pan H."/>
            <person name="Kapheim K."/>
        </authorList>
    </citation>
    <scope>NUCLEOTIDE SEQUENCE [LARGE SCALE GENOMIC DNA]</scope>
    <source>
        <strain evidence="10">0111107301</strain>
        <tissue evidence="10">Whole body</tissue>
    </source>
</reference>
<feature type="transmembrane region" description="Helical" evidence="9">
    <location>
        <begin position="79"/>
        <end position="97"/>
    </location>
</feature>
<evidence type="ECO:0000256" key="1">
    <source>
        <dbReference type="ARBA" id="ARBA00004477"/>
    </source>
</evidence>
<feature type="transmembrane region" description="Helical" evidence="9">
    <location>
        <begin position="51"/>
        <end position="73"/>
    </location>
</feature>
<dbReference type="GO" id="GO:0045047">
    <property type="term" value="P:protein targeting to ER"/>
    <property type="evidence" value="ECO:0007669"/>
    <property type="project" value="TreeGrafter"/>
</dbReference>
<evidence type="ECO:0000313" key="10">
    <source>
        <dbReference type="EMBL" id="KOX77868.1"/>
    </source>
</evidence>
<evidence type="ECO:0000256" key="7">
    <source>
        <dbReference type="ARBA" id="ARBA00023136"/>
    </source>
</evidence>